<evidence type="ECO:0000313" key="7">
    <source>
        <dbReference type="Proteomes" id="UP001494588"/>
    </source>
</evidence>
<proteinExistence type="predicted"/>
<keyword evidence="7" id="KW-1185">Reference proteome</keyword>
<feature type="transmembrane region" description="Helical" evidence="5">
    <location>
        <begin position="209"/>
        <end position="231"/>
    </location>
</feature>
<feature type="transmembrane region" description="Helical" evidence="5">
    <location>
        <begin position="243"/>
        <end position="262"/>
    </location>
</feature>
<comment type="subcellular location">
    <subcellularLocation>
        <location evidence="1">Membrane</location>
        <topology evidence="1">Multi-pass membrane protein</topology>
    </subcellularLocation>
</comment>
<organism evidence="6 7">
    <name type="scientific">Paraburkholderia sabiae</name>
    <dbReference type="NCBI Taxonomy" id="273251"/>
    <lineage>
        <taxon>Bacteria</taxon>
        <taxon>Pseudomonadati</taxon>
        <taxon>Pseudomonadota</taxon>
        <taxon>Betaproteobacteria</taxon>
        <taxon>Burkholderiales</taxon>
        <taxon>Burkholderiaceae</taxon>
        <taxon>Paraburkholderia</taxon>
    </lineage>
</organism>
<evidence type="ECO:0000256" key="5">
    <source>
        <dbReference type="SAM" id="Phobius"/>
    </source>
</evidence>
<dbReference type="Pfam" id="PF04610">
    <property type="entry name" value="TrbL"/>
    <property type="match status" value="1"/>
</dbReference>
<reference evidence="6 7" key="1">
    <citation type="submission" date="2024-01" db="EMBL/GenBank/DDBJ databases">
        <title>The diversity of rhizobia nodulating Mimosa spp. in eleven states of Brazil covering several biomes is determined by host plant, location, and edaphic factors.</title>
        <authorList>
            <person name="Rouws L."/>
            <person name="Barauna A."/>
            <person name="Beukes C."/>
            <person name="De Faria S.M."/>
            <person name="Gross E."/>
            <person name="Dos Reis Junior F.B."/>
            <person name="Simon M."/>
            <person name="Maluk M."/>
            <person name="Odee D.W."/>
            <person name="Kenicer G."/>
            <person name="Young J.P.W."/>
            <person name="Reis V.M."/>
            <person name="Zilli J."/>
            <person name="James E.K."/>
        </authorList>
    </citation>
    <scope>NUCLEOTIDE SEQUENCE [LARGE SCALE GENOMIC DNA]</scope>
    <source>
        <strain evidence="6 7">JPY77</strain>
    </source>
</reference>
<gene>
    <name evidence="6" type="ORF">V4C55_27495</name>
</gene>
<feature type="transmembrane region" description="Helical" evidence="5">
    <location>
        <begin position="67"/>
        <end position="90"/>
    </location>
</feature>
<keyword evidence="2 5" id="KW-0812">Transmembrane</keyword>
<name>A0ABU9QJ28_9BURK</name>
<feature type="transmembrane region" description="Helical" evidence="5">
    <location>
        <begin position="44"/>
        <end position="61"/>
    </location>
</feature>
<evidence type="ECO:0000313" key="6">
    <source>
        <dbReference type="EMBL" id="MEM5289471.1"/>
    </source>
</evidence>
<feature type="transmembrane region" description="Helical" evidence="5">
    <location>
        <begin position="177"/>
        <end position="197"/>
    </location>
</feature>
<sequence length="291" mass="30399">MTSQNGDFTKGSTDAINQITSLIGNLIPAAVDASANVMTEANKFAWGLGVISLVLVGIRFSGTHHPVAAWVNLFEEVAVLGIFVALYLGYSTSATGLWTWFDQLASHISGGADNSISTQLATLAGTMYDALKNRVLSIKLLTDITGTMVDAIGLLLAFIVILIASIVFAYFSAVGQIQAAVGIVLGPIAISLGFSSYTRNYFMRWLDWMIHSGMYVVMVAVLVKLVGANIANAVSKATPASGATVTGAYAFDLAVFVLLLAFEIPKLAGMFGSGAGATGTGALKLAKSFIP</sequence>
<comment type="caution">
    <text evidence="6">The sequence shown here is derived from an EMBL/GenBank/DDBJ whole genome shotgun (WGS) entry which is preliminary data.</text>
</comment>
<dbReference type="RefSeq" id="WP_233472052.1">
    <property type="nucleotide sequence ID" value="NZ_CAJHCS010000028.1"/>
</dbReference>
<feature type="transmembrane region" description="Helical" evidence="5">
    <location>
        <begin position="148"/>
        <end position="171"/>
    </location>
</feature>
<evidence type="ECO:0000256" key="4">
    <source>
        <dbReference type="ARBA" id="ARBA00023136"/>
    </source>
</evidence>
<evidence type="ECO:0000256" key="1">
    <source>
        <dbReference type="ARBA" id="ARBA00004141"/>
    </source>
</evidence>
<dbReference type="InterPro" id="IPR007688">
    <property type="entry name" value="Conjugal_tfr_TrbL/VirB6"/>
</dbReference>
<dbReference type="Proteomes" id="UP001494588">
    <property type="component" value="Unassembled WGS sequence"/>
</dbReference>
<protein>
    <submittedName>
        <fullName evidence="6">Type IV secretion system protein</fullName>
    </submittedName>
</protein>
<accession>A0ABU9QJ28</accession>
<evidence type="ECO:0000256" key="3">
    <source>
        <dbReference type="ARBA" id="ARBA00022989"/>
    </source>
</evidence>
<keyword evidence="3 5" id="KW-1133">Transmembrane helix</keyword>
<keyword evidence="4 5" id="KW-0472">Membrane</keyword>
<evidence type="ECO:0000256" key="2">
    <source>
        <dbReference type="ARBA" id="ARBA00022692"/>
    </source>
</evidence>
<dbReference type="EMBL" id="JAZHGC010000026">
    <property type="protein sequence ID" value="MEM5289471.1"/>
    <property type="molecule type" value="Genomic_DNA"/>
</dbReference>